<feature type="domain" description="Porin" evidence="12">
    <location>
        <begin position="227"/>
        <end position="350"/>
    </location>
</feature>
<evidence type="ECO:0000256" key="5">
    <source>
        <dbReference type="ARBA" id="ARBA00022692"/>
    </source>
</evidence>
<dbReference type="PRINTS" id="PR00182">
    <property type="entry name" value="ECOLNEIPORIN"/>
</dbReference>
<dbReference type="InterPro" id="IPR033900">
    <property type="entry name" value="Gram_neg_porin_domain"/>
</dbReference>
<evidence type="ECO:0000256" key="9">
    <source>
        <dbReference type="ARBA" id="ARBA00023136"/>
    </source>
</evidence>
<keyword evidence="10" id="KW-0998">Cell outer membrane</keyword>
<evidence type="ECO:0000256" key="10">
    <source>
        <dbReference type="ARBA" id="ARBA00023237"/>
    </source>
</evidence>
<feature type="chain" id="PRO_5045445278" evidence="11">
    <location>
        <begin position="24"/>
        <end position="351"/>
    </location>
</feature>
<dbReference type="RefSeq" id="WP_191223067.1">
    <property type="nucleotide sequence ID" value="NZ_JAAQTN010000005.1"/>
</dbReference>
<evidence type="ECO:0000256" key="2">
    <source>
        <dbReference type="ARBA" id="ARBA00011233"/>
    </source>
</evidence>
<dbReference type="CDD" id="cd00342">
    <property type="entry name" value="gram_neg_porins"/>
    <property type="match status" value="1"/>
</dbReference>
<feature type="signal peptide" evidence="11">
    <location>
        <begin position="1"/>
        <end position="23"/>
    </location>
</feature>
<evidence type="ECO:0000256" key="11">
    <source>
        <dbReference type="SAM" id="SignalP"/>
    </source>
</evidence>
<dbReference type="InterPro" id="IPR001702">
    <property type="entry name" value="Porin_Gram-ve"/>
</dbReference>
<comment type="subunit">
    <text evidence="2">Homotrimer.</text>
</comment>
<reference evidence="13 14" key="1">
    <citation type="journal article" date="2021" name="Front. Microbiol.">
        <title>Aerobic Denitrification and Heterotrophic Sulfur Oxidation in the Genus Halomonas Revealed by Six Novel Species Characterizations and Genome-Based Analysis.</title>
        <authorList>
            <person name="Wang L."/>
            <person name="Shao Z."/>
        </authorList>
    </citation>
    <scope>NUCLEOTIDE SEQUENCE [LARGE SCALE GENOMIC DNA]</scope>
    <source>
        <strain evidence="13 14">MCCC 1A05748</strain>
    </source>
</reference>
<keyword evidence="5" id="KW-0812">Transmembrane</keyword>
<dbReference type="PANTHER" id="PTHR34501">
    <property type="entry name" value="PROTEIN YDDL-RELATED"/>
    <property type="match status" value="1"/>
</dbReference>
<keyword evidence="3" id="KW-0813">Transport</keyword>
<dbReference type="PANTHER" id="PTHR34501:SF9">
    <property type="entry name" value="MAJOR OUTER MEMBRANE PROTEIN P.IA"/>
    <property type="match status" value="1"/>
</dbReference>
<keyword evidence="6 11" id="KW-0732">Signal</keyword>
<keyword evidence="9" id="KW-0472">Membrane</keyword>
<name>A0ABS9B929_9GAMM</name>
<feature type="domain" description="Porin" evidence="12">
    <location>
        <begin position="9"/>
        <end position="224"/>
    </location>
</feature>
<dbReference type="Gene3D" id="2.40.160.10">
    <property type="entry name" value="Porin"/>
    <property type="match status" value="1"/>
</dbReference>
<sequence>MFKKTLLATSVVGALAVSAITQAATVYDQDGTKVDVYGRINYMITSGGNQDLSPGAEKVSGSEFQNNGSRFGFRANHELNSDLSVFARMEFRFNADAQNTSPMTIRNSFLGLRSQQLGTVTIGNFDSVYFQAVSSLFDVYENEGFISLDSGSVGSRGDTLAYSSPVFNGLQGHVQVKHLSGNDAVIGAQDNSSTTSAAAALSYTWNDLYLAAGYNQSKDVSDRGARYNGGSNNAAGEDIWGIAAQYQFLPNFSARIRYEELGSVNDNASDSARKEIFSLGATFNYGQGNIYADVYDISYVGDEVSSNNPWAIGVDYRFRPMRVYAEIFDADVSGENIDDSLLYTVGIRYDF</sequence>
<accession>A0ABS9B929</accession>
<keyword evidence="4" id="KW-1134">Transmembrane beta strand</keyword>
<protein>
    <submittedName>
        <fullName evidence="13">Porin</fullName>
    </submittedName>
</protein>
<dbReference type="Proteomes" id="UP001320154">
    <property type="component" value="Unassembled WGS sequence"/>
</dbReference>
<evidence type="ECO:0000259" key="12">
    <source>
        <dbReference type="Pfam" id="PF13609"/>
    </source>
</evidence>
<gene>
    <name evidence="13" type="ORF">HOP60_17370</name>
</gene>
<keyword evidence="8" id="KW-0626">Porin</keyword>
<evidence type="ECO:0000256" key="4">
    <source>
        <dbReference type="ARBA" id="ARBA00022452"/>
    </source>
</evidence>
<dbReference type="SUPFAM" id="SSF56935">
    <property type="entry name" value="Porins"/>
    <property type="match status" value="1"/>
</dbReference>
<evidence type="ECO:0000256" key="6">
    <source>
        <dbReference type="ARBA" id="ARBA00022729"/>
    </source>
</evidence>
<keyword evidence="14" id="KW-1185">Reference proteome</keyword>
<comment type="caution">
    <text evidence="13">The sequence shown here is derived from an EMBL/GenBank/DDBJ whole genome shotgun (WGS) entry which is preliminary data.</text>
</comment>
<evidence type="ECO:0000313" key="14">
    <source>
        <dbReference type="Proteomes" id="UP001320154"/>
    </source>
</evidence>
<dbReference type="InterPro" id="IPR023614">
    <property type="entry name" value="Porin_dom_sf"/>
</dbReference>
<evidence type="ECO:0000256" key="1">
    <source>
        <dbReference type="ARBA" id="ARBA00004571"/>
    </source>
</evidence>
<evidence type="ECO:0000313" key="13">
    <source>
        <dbReference type="EMBL" id="MCE8048500.1"/>
    </source>
</evidence>
<proteinExistence type="predicted"/>
<evidence type="ECO:0000256" key="3">
    <source>
        <dbReference type="ARBA" id="ARBA00022448"/>
    </source>
</evidence>
<dbReference type="EMBL" id="JABFTQ010000012">
    <property type="protein sequence ID" value="MCE8048500.1"/>
    <property type="molecule type" value="Genomic_DNA"/>
</dbReference>
<evidence type="ECO:0000256" key="8">
    <source>
        <dbReference type="ARBA" id="ARBA00023114"/>
    </source>
</evidence>
<organism evidence="13 14">
    <name type="scientific">Billgrantia desiderata</name>
    <dbReference type="NCBI Taxonomy" id="52021"/>
    <lineage>
        <taxon>Bacteria</taxon>
        <taxon>Pseudomonadati</taxon>
        <taxon>Pseudomonadota</taxon>
        <taxon>Gammaproteobacteria</taxon>
        <taxon>Oceanospirillales</taxon>
        <taxon>Halomonadaceae</taxon>
        <taxon>Billgrantia</taxon>
    </lineage>
</organism>
<evidence type="ECO:0000256" key="7">
    <source>
        <dbReference type="ARBA" id="ARBA00023065"/>
    </source>
</evidence>
<dbReference type="InterPro" id="IPR050298">
    <property type="entry name" value="Gram-neg_bact_OMP"/>
</dbReference>
<keyword evidence="7" id="KW-0406">Ion transport</keyword>
<dbReference type="Pfam" id="PF13609">
    <property type="entry name" value="Porin_4"/>
    <property type="match status" value="2"/>
</dbReference>
<comment type="subcellular location">
    <subcellularLocation>
        <location evidence="1">Cell outer membrane</location>
        <topology evidence="1">Multi-pass membrane protein</topology>
    </subcellularLocation>
</comment>